<evidence type="ECO:0000313" key="1">
    <source>
        <dbReference type="EMBL" id="MBX48752.1"/>
    </source>
</evidence>
<proteinExistence type="predicted"/>
<reference evidence="1" key="1">
    <citation type="submission" date="2018-02" db="EMBL/GenBank/DDBJ databases">
        <title>Rhizophora mucronata_Transcriptome.</title>
        <authorList>
            <person name="Meera S.P."/>
            <person name="Sreeshan A."/>
            <person name="Augustine A."/>
        </authorList>
    </citation>
    <scope>NUCLEOTIDE SEQUENCE</scope>
    <source>
        <tissue evidence="1">Leaf</tissue>
    </source>
</reference>
<accession>A0A2P2P205</accession>
<dbReference type="EMBL" id="GGEC01068268">
    <property type="protein sequence ID" value="MBX48752.1"/>
    <property type="molecule type" value="Transcribed_RNA"/>
</dbReference>
<protein>
    <submittedName>
        <fullName evidence="1">Uncharacterized protein</fullName>
    </submittedName>
</protein>
<name>A0A2P2P205_RHIMU</name>
<sequence length="25" mass="3006">MYPCLLEEKRKKGNTNHFKMPLLLT</sequence>
<organism evidence="1">
    <name type="scientific">Rhizophora mucronata</name>
    <name type="common">Asiatic mangrove</name>
    <dbReference type="NCBI Taxonomy" id="61149"/>
    <lineage>
        <taxon>Eukaryota</taxon>
        <taxon>Viridiplantae</taxon>
        <taxon>Streptophyta</taxon>
        <taxon>Embryophyta</taxon>
        <taxon>Tracheophyta</taxon>
        <taxon>Spermatophyta</taxon>
        <taxon>Magnoliopsida</taxon>
        <taxon>eudicotyledons</taxon>
        <taxon>Gunneridae</taxon>
        <taxon>Pentapetalae</taxon>
        <taxon>rosids</taxon>
        <taxon>fabids</taxon>
        <taxon>Malpighiales</taxon>
        <taxon>Rhizophoraceae</taxon>
        <taxon>Rhizophora</taxon>
    </lineage>
</organism>
<dbReference type="AlphaFoldDB" id="A0A2P2P205"/>